<evidence type="ECO:0000256" key="1">
    <source>
        <dbReference type="SAM" id="MobiDB-lite"/>
    </source>
</evidence>
<protein>
    <submittedName>
        <fullName evidence="2">Putative beta barrel porin-7 (BBP7)</fullName>
    </submittedName>
</protein>
<dbReference type="Pfam" id="PF07585">
    <property type="entry name" value="BBP7"/>
    <property type="match status" value="1"/>
</dbReference>
<accession>A0A1I3R0I5</accession>
<name>A0A1I3R0I5_9PLAN</name>
<dbReference type="STRING" id="1576369.SAMN05421753_119104"/>
<proteinExistence type="predicted"/>
<dbReference type="InterPro" id="IPR011446">
    <property type="entry name" value="BBP7"/>
</dbReference>
<dbReference type="AlphaFoldDB" id="A0A1I3R0I5"/>
<feature type="region of interest" description="Disordered" evidence="1">
    <location>
        <begin position="373"/>
        <end position="393"/>
    </location>
</feature>
<keyword evidence="3" id="KW-1185">Reference proteome</keyword>
<dbReference type="EMBL" id="FOQD01000019">
    <property type="protein sequence ID" value="SFJ39262.1"/>
    <property type="molecule type" value="Genomic_DNA"/>
</dbReference>
<dbReference type="OrthoDB" id="214985at2"/>
<sequence length="478" mass="52000">MSVRVPCEWLIVVSIFAGQLAWAQDWPAQPGGYGGAMQAQYAAPAGAGYGAPECPPGAAYGPPVGVPNMYDDLLPADRGWCYDTDSRRDLNFHEMLRGTWGRIEYLQGNISHQGGRTLGTPIDVPNPAALGQAQFDVADPSQQFPVLLTYLTTPPPFPPEQIIRQAQVPTTNTVNWNHAQGIRGSFGVPVLDAVWVEGRAWGYQEREGTLKTPSLPGTPLDLDDGTLQGPNGSLATTFLATSLLLDGAPSSTLILYDSGFTSSYDTLFRGGDVALAFNWITPQEGWRLQPIVGYRHDEYSEALSFGGSFNNSSAYYNIPVYATTQTNNITSKVRNLRDQIELGTRTEWKKSFLTLGLQERIAMGSNIARGSVSTTNLLQPGTPEGTVPDSTTNSNDRRVVFAPSFDMDVYCNIQMNRWLSFRVGYNLMWIGHTGVADQSIRFNQITTGAGVVPDVGSSLDFRDRTISALTIGGEITLP</sequence>
<organism evidence="2 3">
    <name type="scientific">Planctomicrobium piriforme</name>
    <dbReference type="NCBI Taxonomy" id="1576369"/>
    <lineage>
        <taxon>Bacteria</taxon>
        <taxon>Pseudomonadati</taxon>
        <taxon>Planctomycetota</taxon>
        <taxon>Planctomycetia</taxon>
        <taxon>Planctomycetales</taxon>
        <taxon>Planctomycetaceae</taxon>
        <taxon>Planctomicrobium</taxon>
    </lineage>
</organism>
<dbReference type="Proteomes" id="UP000199518">
    <property type="component" value="Unassembled WGS sequence"/>
</dbReference>
<evidence type="ECO:0000313" key="3">
    <source>
        <dbReference type="Proteomes" id="UP000199518"/>
    </source>
</evidence>
<dbReference type="RefSeq" id="WP_092055410.1">
    <property type="nucleotide sequence ID" value="NZ_FOQD01000019.1"/>
</dbReference>
<gene>
    <name evidence="2" type="ORF">SAMN05421753_119104</name>
</gene>
<reference evidence="3" key="1">
    <citation type="submission" date="2016-10" db="EMBL/GenBank/DDBJ databases">
        <authorList>
            <person name="Varghese N."/>
            <person name="Submissions S."/>
        </authorList>
    </citation>
    <scope>NUCLEOTIDE SEQUENCE [LARGE SCALE GENOMIC DNA]</scope>
    <source>
        <strain evidence="3">DSM 26348</strain>
    </source>
</reference>
<evidence type="ECO:0000313" key="2">
    <source>
        <dbReference type="EMBL" id="SFJ39262.1"/>
    </source>
</evidence>